<organism evidence="2 3">
    <name type="scientific">Streptomyces regalis</name>
    <dbReference type="NCBI Taxonomy" id="68262"/>
    <lineage>
        <taxon>Bacteria</taxon>
        <taxon>Bacillati</taxon>
        <taxon>Actinomycetota</taxon>
        <taxon>Actinomycetes</taxon>
        <taxon>Kitasatosporales</taxon>
        <taxon>Streptomycetaceae</taxon>
        <taxon>Streptomyces</taxon>
    </lineage>
</organism>
<feature type="transmembrane region" description="Helical" evidence="1">
    <location>
        <begin position="304"/>
        <end position="325"/>
    </location>
</feature>
<protein>
    <submittedName>
        <fullName evidence="2">ABC transporter</fullName>
    </submittedName>
</protein>
<dbReference type="AlphaFoldDB" id="A0A124G813"/>
<name>A0A124G813_9ACTN</name>
<dbReference type="Proteomes" id="UP000053923">
    <property type="component" value="Unassembled WGS sequence"/>
</dbReference>
<gene>
    <name evidence="2" type="ORF">ADL12_37125</name>
</gene>
<dbReference type="RefSeq" id="WP_062711044.1">
    <property type="nucleotide sequence ID" value="NZ_LLZG01000376.1"/>
</dbReference>
<accession>A0A124G813</accession>
<sequence>MTAAMTVEAPVAVTRSRGPRGLLWAMLRLHRSALWFWVMLVALTVGALLWAYGPGGDAAWAEYRAEGCADPNPGLACDYSSPAYQRYSTTLSVGASLLNLVPLLTAAWAGGALIGRELEDGTAQLAWTQSVTPARWLAAKLAVPAALLVPGTLAFTLLHRLVWSSDEELRRTFAWYEWHNDSVFPLNGTVATAYPLLGLAVGALAALLVRRALPALGAAVLGLAMLMYPLISLRPRLWPVETVTTKGDSPEAVGMIVDEGSLTSTGARVPIPDCTGEPGCFATHDIVGFYRDYHPSSHFWPLQLMETGIVLAVAALAVLIAFRLLNRRTGAAV</sequence>
<feature type="transmembrane region" description="Helical" evidence="1">
    <location>
        <begin position="183"/>
        <end position="205"/>
    </location>
</feature>
<keyword evidence="1" id="KW-1133">Transmembrane helix</keyword>
<proteinExistence type="predicted"/>
<keyword evidence="1" id="KW-0812">Transmembrane</keyword>
<feature type="transmembrane region" description="Helical" evidence="1">
    <location>
        <begin position="91"/>
        <end position="115"/>
    </location>
</feature>
<dbReference type="EMBL" id="LLZG01000376">
    <property type="protein sequence ID" value="KUL24460.1"/>
    <property type="molecule type" value="Genomic_DNA"/>
</dbReference>
<feature type="transmembrane region" description="Helical" evidence="1">
    <location>
        <begin position="136"/>
        <end position="163"/>
    </location>
</feature>
<evidence type="ECO:0000256" key="1">
    <source>
        <dbReference type="SAM" id="Phobius"/>
    </source>
</evidence>
<evidence type="ECO:0000313" key="2">
    <source>
        <dbReference type="EMBL" id="KUL24460.1"/>
    </source>
</evidence>
<keyword evidence="1" id="KW-0472">Membrane</keyword>
<feature type="transmembrane region" description="Helical" evidence="1">
    <location>
        <begin position="212"/>
        <end position="231"/>
    </location>
</feature>
<reference evidence="3" key="1">
    <citation type="submission" date="2015-10" db="EMBL/GenBank/DDBJ databases">
        <authorList>
            <person name="Ju K.-S."/>
            <person name="Doroghazi J.R."/>
            <person name="Metcalf W.W."/>
        </authorList>
    </citation>
    <scope>NUCLEOTIDE SEQUENCE [LARGE SCALE GENOMIC DNA]</scope>
    <source>
        <strain evidence="3">NRRL 3151</strain>
    </source>
</reference>
<comment type="caution">
    <text evidence="2">The sequence shown here is derived from an EMBL/GenBank/DDBJ whole genome shotgun (WGS) entry which is preliminary data.</text>
</comment>
<keyword evidence="3" id="KW-1185">Reference proteome</keyword>
<feature type="transmembrane region" description="Helical" evidence="1">
    <location>
        <begin position="34"/>
        <end position="53"/>
    </location>
</feature>
<evidence type="ECO:0000313" key="3">
    <source>
        <dbReference type="Proteomes" id="UP000053923"/>
    </source>
</evidence>